<keyword evidence="6 8" id="KW-0807">Transducer</keyword>
<evidence type="ECO:0000313" key="12">
    <source>
        <dbReference type="EMBL" id="KOO47948.1"/>
    </source>
</evidence>
<evidence type="ECO:0000256" key="7">
    <source>
        <dbReference type="ARBA" id="ARBA00029447"/>
    </source>
</evidence>
<keyword evidence="13" id="KW-1185">Reference proteome</keyword>
<evidence type="ECO:0000256" key="1">
    <source>
        <dbReference type="ARBA" id="ARBA00004651"/>
    </source>
</evidence>
<evidence type="ECO:0000256" key="8">
    <source>
        <dbReference type="PROSITE-ProRule" id="PRU00284"/>
    </source>
</evidence>
<dbReference type="PANTHER" id="PTHR32089">
    <property type="entry name" value="METHYL-ACCEPTING CHEMOTAXIS PROTEIN MCPB"/>
    <property type="match status" value="1"/>
</dbReference>
<dbReference type="Pfam" id="PF00672">
    <property type="entry name" value="HAMP"/>
    <property type="match status" value="1"/>
</dbReference>
<proteinExistence type="inferred from homology"/>
<feature type="domain" description="Methyl-accepting transducer" evidence="10">
    <location>
        <begin position="295"/>
        <end position="531"/>
    </location>
</feature>
<keyword evidence="3 9" id="KW-0812">Transmembrane</keyword>
<evidence type="ECO:0008006" key="14">
    <source>
        <dbReference type="Google" id="ProtNLM"/>
    </source>
</evidence>
<dbReference type="InterPro" id="IPR004089">
    <property type="entry name" value="MCPsignal_dom"/>
</dbReference>
<evidence type="ECO:0000256" key="9">
    <source>
        <dbReference type="SAM" id="Phobius"/>
    </source>
</evidence>
<keyword evidence="5 9" id="KW-0472">Membrane</keyword>
<dbReference type="STRING" id="263475.AMD00_20285"/>
<comment type="caution">
    <text evidence="12">The sequence shown here is derived from an EMBL/GenBank/DDBJ whole genome shotgun (WGS) entry which is preliminary data.</text>
</comment>
<dbReference type="SUPFAM" id="SSF58104">
    <property type="entry name" value="Methyl-accepting chemotaxis protein (MCP) signaling domain"/>
    <property type="match status" value="1"/>
</dbReference>
<dbReference type="CDD" id="cd06225">
    <property type="entry name" value="HAMP"/>
    <property type="match status" value="1"/>
</dbReference>
<dbReference type="PATRIC" id="fig|263475.3.peg.2899"/>
<feature type="transmembrane region" description="Helical" evidence="9">
    <location>
        <begin position="199"/>
        <end position="222"/>
    </location>
</feature>
<dbReference type="EMBL" id="LILB01000008">
    <property type="protein sequence ID" value="KOO47948.1"/>
    <property type="molecule type" value="Genomic_DNA"/>
</dbReference>
<dbReference type="OrthoDB" id="9810264at2"/>
<gene>
    <name evidence="12" type="ORF">AMD00_20285</name>
</gene>
<name>A0A0M0LBD4_9BACL</name>
<dbReference type="GO" id="GO:0007165">
    <property type="term" value="P:signal transduction"/>
    <property type="evidence" value="ECO:0007669"/>
    <property type="project" value="UniProtKB-KW"/>
</dbReference>
<evidence type="ECO:0000256" key="6">
    <source>
        <dbReference type="ARBA" id="ARBA00023224"/>
    </source>
</evidence>
<comment type="subcellular location">
    <subcellularLocation>
        <location evidence="1">Cell membrane</location>
        <topology evidence="1">Multi-pass membrane protein</topology>
    </subcellularLocation>
</comment>
<evidence type="ECO:0000259" key="11">
    <source>
        <dbReference type="PROSITE" id="PS50885"/>
    </source>
</evidence>
<dbReference type="RefSeq" id="WP_053418820.1">
    <property type="nucleotide sequence ID" value="NZ_LILB01000008.1"/>
</dbReference>
<dbReference type="PROSITE" id="PS50885">
    <property type="entry name" value="HAMP"/>
    <property type="match status" value="1"/>
</dbReference>
<evidence type="ECO:0000256" key="5">
    <source>
        <dbReference type="ARBA" id="ARBA00023136"/>
    </source>
</evidence>
<feature type="transmembrane region" description="Helical" evidence="9">
    <location>
        <begin position="12"/>
        <end position="32"/>
    </location>
</feature>
<feature type="domain" description="HAMP" evidence="11">
    <location>
        <begin position="223"/>
        <end position="276"/>
    </location>
</feature>
<organism evidence="12 13">
    <name type="scientific">Viridibacillus arvi</name>
    <dbReference type="NCBI Taxonomy" id="263475"/>
    <lineage>
        <taxon>Bacteria</taxon>
        <taxon>Bacillati</taxon>
        <taxon>Bacillota</taxon>
        <taxon>Bacilli</taxon>
        <taxon>Bacillales</taxon>
        <taxon>Caryophanaceae</taxon>
        <taxon>Viridibacillus</taxon>
    </lineage>
</organism>
<dbReference type="GeneID" id="301138439"/>
<dbReference type="Pfam" id="PF17200">
    <property type="entry name" value="sCache_2"/>
    <property type="match status" value="1"/>
</dbReference>
<keyword evidence="2" id="KW-1003">Cell membrane</keyword>
<dbReference type="InterPro" id="IPR003660">
    <property type="entry name" value="HAMP_dom"/>
</dbReference>
<keyword evidence="4 9" id="KW-1133">Transmembrane helix</keyword>
<dbReference type="Proteomes" id="UP000036867">
    <property type="component" value="Unassembled WGS sequence"/>
</dbReference>
<dbReference type="InterPro" id="IPR033480">
    <property type="entry name" value="sCache_2"/>
</dbReference>
<evidence type="ECO:0000256" key="3">
    <source>
        <dbReference type="ARBA" id="ARBA00022692"/>
    </source>
</evidence>
<evidence type="ECO:0000256" key="4">
    <source>
        <dbReference type="ARBA" id="ARBA00022989"/>
    </source>
</evidence>
<dbReference type="SMART" id="SM00283">
    <property type="entry name" value="MA"/>
    <property type="match status" value="1"/>
</dbReference>
<dbReference type="Pfam" id="PF00015">
    <property type="entry name" value="MCPsignal"/>
    <property type="match status" value="1"/>
</dbReference>
<dbReference type="CDD" id="cd18774">
    <property type="entry name" value="PDC2_HK_sensor"/>
    <property type="match status" value="1"/>
</dbReference>
<comment type="similarity">
    <text evidence="7">Belongs to the methyl-accepting chemotaxis (MCP) protein family.</text>
</comment>
<evidence type="ECO:0000256" key="2">
    <source>
        <dbReference type="ARBA" id="ARBA00022475"/>
    </source>
</evidence>
<sequence length="582" mass="64165">MQRIRNSIQWKLMLNSLLLVAIPCIIIGFFSYQSAKSNMDKLGETIVKNSVQTTMQLIASLDAEVQKGNLSLEDAQEAVKVQIIGEKIEDGHREITYPGDLGKSGYIFILQEDGLMLAHPNIENQQSWELKDSNGQYFIQNIIKSAKAGGGFVEYPFHLPEDEKKLAEKITYAEIDPHWGWIVSAGSYKKDFNSSAQNLLIVMGIAFTASLIIATIIMYLLAKHFGNPILRLTNKVKEISTGDLTVQLHEVNRGDELGQLNTHFDVMVTQLKTLISEVDTTINDIQDASSTLTAVSEEATASTTEITRAVSDVSAGSLQQARDAEETKLVIMGISEQIKNLYQKNEYMQQSSEQMQNSNEQGLNNLTLLKEKSTKSADLVEHVQKVFQSLSSKMKDIENIIQTINQISAQTNLLALNASIEAARAGEHGKGFAVVANEVRKLAEQTAASTESVQQTLRGIEQETLLANQEIDKTSLIVKEQNIAVSNTEMSFEDIKSNVGTIISSIENVTESVNILMASTEMFTFAIESIAEVSDQNAKASTEVFASVDEQQHVMDIVAKSASQLSNEINSLKSSIAQFKLK</sequence>
<dbReference type="Gene3D" id="6.10.340.10">
    <property type="match status" value="1"/>
</dbReference>
<dbReference type="Gene3D" id="1.10.287.950">
    <property type="entry name" value="Methyl-accepting chemotaxis protein"/>
    <property type="match status" value="1"/>
</dbReference>
<dbReference type="PANTHER" id="PTHR32089:SF114">
    <property type="entry name" value="METHYL-ACCEPTING CHEMOTAXIS PROTEIN MCPB"/>
    <property type="match status" value="1"/>
</dbReference>
<protein>
    <recommendedName>
        <fullName evidence="14">Chemotaxis protein</fullName>
    </recommendedName>
</protein>
<evidence type="ECO:0000259" key="10">
    <source>
        <dbReference type="PROSITE" id="PS50111"/>
    </source>
</evidence>
<dbReference type="AlphaFoldDB" id="A0A0M0LBD4"/>
<dbReference type="GO" id="GO:0005886">
    <property type="term" value="C:plasma membrane"/>
    <property type="evidence" value="ECO:0007669"/>
    <property type="project" value="UniProtKB-SubCell"/>
</dbReference>
<dbReference type="PROSITE" id="PS50111">
    <property type="entry name" value="CHEMOTAXIS_TRANSDUC_2"/>
    <property type="match status" value="1"/>
</dbReference>
<dbReference type="SMART" id="SM01049">
    <property type="entry name" value="Cache_2"/>
    <property type="match status" value="1"/>
</dbReference>
<reference evidence="13" key="1">
    <citation type="submission" date="2015-08" db="EMBL/GenBank/DDBJ databases">
        <title>Fjat-10028 dsm 16317.</title>
        <authorList>
            <person name="Liu B."/>
            <person name="Wang J."/>
            <person name="Zhu Y."/>
            <person name="Liu G."/>
            <person name="Chen Q."/>
            <person name="Chen Z."/>
            <person name="Lan J."/>
            <person name="Che J."/>
            <person name="Ge C."/>
            <person name="Shi H."/>
            <person name="Pan Z."/>
            <person name="Liu X."/>
        </authorList>
    </citation>
    <scope>NUCLEOTIDE SEQUENCE [LARGE SCALE GENOMIC DNA]</scope>
    <source>
        <strain evidence="13">DSM 16317</strain>
    </source>
</reference>
<accession>A0A0M0LBD4</accession>
<dbReference type="SMART" id="SM00304">
    <property type="entry name" value="HAMP"/>
    <property type="match status" value="1"/>
</dbReference>
<dbReference type="Gene3D" id="3.30.450.20">
    <property type="entry name" value="PAS domain"/>
    <property type="match status" value="1"/>
</dbReference>
<evidence type="ECO:0000313" key="13">
    <source>
        <dbReference type="Proteomes" id="UP000036867"/>
    </source>
</evidence>